<evidence type="ECO:0000313" key="4">
    <source>
        <dbReference type="EMBL" id="ARS89881.1"/>
    </source>
</evidence>
<keyword evidence="2" id="KW-0812">Transmembrane</keyword>
<evidence type="ECO:0000256" key="1">
    <source>
        <dbReference type="SAM" id="MobiDB-lite"/>
    </source>
</evidence>
<feature type="transmembrane region" description="Helical" evidence="2">
    <location>
        <begin position="12"/>
        <end position="36"/>
    </location>
</feature>
<dbReference type="InterPro" id="IPR036890">
    <property type="entry name" value="HATPase_C_sf"/>
</dbReference>
<evidence type="ECO:0000256" key="2">
    <source>
        <dbReference type="SAM" id="Phobius"/>
    </source>
</evidence>
<feature type="transmembrane region" description="Helical" evidence="2">
    <location>
        <begin position="82"/>
        <end position="103"/>
    </location>
</feature>
<dbReference type="SUPFAM" id="SSF55874">
    <property type="entry name" value="ATPase domain of HSP90 chaperone/DNA topoisomerase II/histidine kinase"/>
    <property type="match status" value="1"/>
</dbReference>
<dbReference type="GO" id="GO:0016772">
    <property type="term" value="F:transferase activity, transferring phosphorus-containing groups"/>
    <property type="evidence" value="ECO:0007669"/>
    <property type="project" value="InterPro"/>
</dbReference>
<organism evidence="4 5">
    <name type="scientific">Natrarchaeobaculum aegyptiacum</name>
    <dbReference type="NCBI Taxonomy" id="745377"/>
    <lineage>
        <taxon>Archaea</taxon>
        <taxon>Methanobacteriati</taxon>
        <taxon>Methanobacteriota</taxon>
        <taxon>Stenosarchaea group</taxon>
        <taxon>Halobacteria</taxon>
        <taxon>Halobacteriales</taxon>
        <taxon>Natrialbaceae</taxon>
        <taxon>Natrarchaeobaculum</taxon>
    </lineage>
</organism>
<accession>A0A2Z2HRS0</accession>
<dbReference type="SMART" id="SM00387">
    <property type="entry name" value="HATPase_c"/>
    <property type="match status" value="1"/>
</dbReference>
<sequence>MTDGDIGRGRSAVVSRGISIAGLALFATVFVWWWTFRDELDALAIVFAFVFSAGPALVLVWGGHKLESYAVPPNRCRRVLGWTAVGLVVMLVLNVPTMLAFPWENTAGNAAWLHFSVSVGAAGGFVVGYVELRAITREVDSTATALRASHLEDERAVLGYLNDLLRHEVLNSIQIVDGHASLLLAEEDDHETRERLETIRSETQSLAVVVDDVRAMLEANQEPDRSSTVDLVPLLEDVVSTARTTQPEAVIETSIPGTMPVRGNEGLRWVFSNLLENAIEHNDAETPRVSVTVTVDDGAPVHVDATGATNGNRTTDAAAETVTVVVADDGPGIPPEIQDTLFERRSSNHGLGLYLAHILAARYDGRVDLAKTGPDGSTFTVTLPRVDADLDDSGQRTRSSAISVSSDGSSDVETPASEALESTPEER</sequence>
<dbReference type="PROSITE" id="PS50109">
    <property type="entry name" value="HIS_KIN"/>
    <property type="match status" value="1"/>
</dbReference>
<dbReference type="EMBL" id="CP019893">
    <property type="protein sequence ID" value="ARS89881.1"/>
    <property type="molecule type" value="Genomic_DNA"/>
</dbReference>
<dbReference type="InterPro" id="IPR005467">
    <property type="entry name" value="His_kinase_dom"/>
</dbReference>
<dbReference type="PRINTS" id="PR00344">
    <property type="entry name" value="BCTRLSENSOR"/>
</dbReference>
<keyword evidence="5" id="KW-1185">Reference proteome</keyword>
<dbReference type="GeneID" id="32894240"/>
<dbReference type="RefSeq" id="WP_086888259.1">
    <property type="nucleotide sequence ID" value="NZ_CP019893.1"/>
</dbReference>
<protein>
    <recommendedName>
        <fullName evidence="3">Histidine kinase domain-containing protein</fullName>
    </recommendedName>
</protein>
<feature type="transmembrane region" description="Helical" evidence="2">
    <location>
        <begin position="42"/>
        <end position="61"/>
    </location>
</feature>
<keyword evidence="2" id="KW-1133">Transmembrane helix</keyword>
<reference evidence="5" key="1">
    <citation type="submission" date="2017-02" db="EMBL/GenBank/DDBJ databases">
        <title>Natronthermophilus aegyptiacus gen. nov.,sp. nov., an aerobic, extremely halophilic alkalithermophilic archaeon isolated from the athalassohaline Wadi An Natrun, Egypt.</title>
        <authorList>
            <person name="Zhao B."/>
        </authorList>
    </citation>
    <scope>NUCLEOTIDE SEQUENCE [LARGE SCALE GENOMIC DNA]</scope>
    <source>
        <strain evidence="5">JW/NM-HA 15</strain>
    </source>
</reference>
<evidence type="ECO:0000313" key="5">
    <source>
        <dbReference type="Proteomes" id="UP000250088"/>
    </source>
</evidence>
<feature type="domain" description="Histidine kinase" evidence="3">
    <location>
        <begin position="164"/>
        <end position="387"/>
    </location>
</feature>
<keyword evidence="2" id="KW-0472">Membrane</keyword>
<evidence type="ECO:0000259" key="3">
    <source>
        <dbReference type="PROSITE" id="PS50109"/>
    </source>
</evidence>
<proteinExistence type="predicted"/>
<gene>
    <name evidence="4" type="ORF">B1756_09130</name>
</gene>
<name>A0A2Z2HRS0_9EURY</name>
<dbReference type="KEGG" id="naj:B1756_09130"/>
<feature type="region of interest" description="Disordered" evidence="1">
    <location>
        <begin position="389"/>
        <end position="427"/>
    </location>
</feature>
<dbReference type="Gene3D" id="3.30.565.10">
    <property type="entry name" value="Histidine kinase-like ATPase, C-terminal domain"/>
    <property type="match status" value="1"/>
</dbReference>
<dbReference type="OrthoDB" id="3369at2157"/>
<feature type="compositionally biased region" description="Low complexity" evidence="1">
    <location>
        <begin position="399"/>
        <end position="409"/>
    </location>
</feature>
<feature type="transmembrane region" description="Helical" evidence="2">
    <location>
        <begin position="109"/>
        <end position="130"/>
    </location>
</feature>
<dbReference type="AlphaFoldDB" id="A0A2Z2HRS0"/>
<dbReference type="PANTHER" id="PTHR43065">
    <property type="entry name" value="SENSOR HISTIDINE KINASE"/>
    <property type="match status" value="1"/>
</dbReference>
<dbReference type="CDD" id="cd00075">
    <property type="entry name" value="HATPase"/>
    <property type="match status" value="1"/>
</dbReference>
<dbReference type="InterPro" id="IPR003594">
    <property type="entry name" value="HATPase_dom"/>
</dbReference>
<dbReference type="Pfam" id="PF02518">
    <property type="entry name" value="HATPase_c"/>
    <property type="match status" value="1"/>
</dbReference>
<dbReference type="Proteomes" id="UP000250088">
    <property type="component" value="Chromosome"/>
</dbReference>
<dbReference type="InterPro" id="IPR004358">
    <property type="entry name" value="Sig_transdc_His_kin-like_C"/>
</dbReference>